<dbReference type="AlphaFoldDB" id="A0A0E9PQ58"/>
<dbReference type="GO" id="GO:0005471">
    <property type="term" value="F:ATP:ADP antiporter activity"/>
    <property type="evidence" value="ECO:0007669"/>
    <property type="project" value="UniProtKB-UniRule"/>
</dbReference>
<keyword evidence="8 12" id="KW-1133">Transmembrane helix</keyword>
<dbReference type="PANTHER" id="PTHR45635:SF14">
    <property type="entry name" value="ADP_ATP TRANSLOCASE"/>
    <property type="match status" value="1"/>
</dbReference>
<evidence type="ECO:0000256" key="6">
    <source>
        <dbReference type="ARBA" id="ARBA00022737"/>
    </source>
</evidence>
<comment type="catalytic activity">
    <reaction evidence="11">
        <text>ADP(in) + ATP(out) = ADP(out) + ATP(in)</text>
        <dbReference type="Rhea" id="RHEA:34999"/>
        <dbReference type="ChEBI" id="CHEBI:30616"/>
        <dbReference type="ChEBI" id="CHEBI:456216"/>
    </reaction>
    <physiologicalReaction direction="left-to-right" evidence="11">
        <dbReference type="Rhea" id="RHEA:35000"/>
    </physiologicalReaction>
</comment>
<evidence type="ECO:0000256" key="5">
    <source>
        <dbReference type="ARBA" id="ARBA00022692"/>
    </source>
</evidence>
<dbReference type="EMBL" id="GBXM01102165">
    <property type="protein sequence ID" value="JAH06412.1"/>
    <property type="molecule type" value="Transcribed_RNA"/>
</dbReference>
<evidence type="ECO:0000256" key="8">
    <source>
        <dbReference type="ARBA" id="ARBA00022989"/>
    </source>
</evidence>
<evidence type="ECO:0000256" key="3">
    <source>
        <dbReference type="ARBA" id="ARBA00022448"/>
    </source>
</evidence>
<evidence type="ECO:0000256" key="12">
    <source>
        <dbReference type="RuleBase" id="RU368008"/>
    </source>
</evidence>
<dbReference type="PANTHER" id="PTHR45635">
    <property type="entry name" value="ADP,ATP CARRIER PROTEIN 1-RELATED-RELATED"/>
    <property type="match status" value="1"/>
</dbReference>
<feature type="transmembrane region" description="Helical" evidence="12">
    <location>
        <begin position="6"/>
        <end position="24"/>
    </location>
</feature>
<keyword evidence="3 12" id="KW-0813">Transport</keyword>
<evidence type="ECO:0000256" key="10">
    <source>
        <dbReference type="ARBA" id="ARBA00023136"/>
    </source>
</evidence>
<dbReference type="InterPro" id="IPR002113">
    <property type="entry name" value="ADT_euk_type"/>
</dbReference>
<keyword evidence="7" id="KW-0999">Mitochondrion inner membrane</keyword>
<dbReference type="SUPFAM" id="SSF103506">
    <property type="entry name" value="Mitochondrial carrier"/>
    <property type="match status" value="1"/>
</dbReference>
<dbReference type="Gene3D" id="1.50.40.10">
    <property type="entry name" value="Mitochondrial carrier domain"/>
    <property type="match status" value="1"/>
</dbReference>
<evidence type="ECO:0000256" key="13">
    <source>
        <dbReference type="SAM" id="MobiDB-lite"/>
    </source>
</evidence>
<keyword evidence="9" id="KW-0496">Mitochondrion</keyword>
<keyword evidence="6" id="KW-0677">Repeat</keyword>
<dbReference type="GO" id="GO:0005743">
    <property type="term" value="C:mitochondrial inner membrane"/>
    <property type="evidence" value="ECO:0007669"/>
    <property type="project" value="UniProtKB-SubCell"/>
</dbReference>
<dbReference type="InterPro" id="IPR018108">
    <property type="entry name" value="MCP_transmembrane"/>
</dbReference>
<name>A0A0E9PQ58_ANGAN</name>
<comment type="caution">
    <text evidence="12">Lacks conserved residue(s) required for the propagation of feature annotation.</text>
</comment>
<evidence type="ECO:0000256" key="1">
    <source>
        <dbReference type="ARBA" id="ARBA00004448"/>
    </source>
</evidence>
<comment type="subunit">
    <text evidence="12">Monomer.</text>
</comment>
<proteinExistence type="inferred from homology"/>
<organism evidence="14">
    <name type="scientific">Anguilla anguilla</name>
    <name type="common">European freshwater eel</name>
    <name type="synonym">Muraena anguilla</name>
    <dbReference type="NCBI Taxonomy" id="7936"/>
    <lineage>
        <taxon>Eukaryota</taxon>
        <taxon>Metazoa</taxon>
        <taxon>Chordata</taxon>
        <taxon>Craniata</taxon>
        <taxon>Vertebrata</taxon>
        <taxon>Euteleostomi</taxon>
        <taxon>Actinopterygii</taxon>
        <taxon>Neopterygii</taxon>
        <taxon>Teleostei</taxon>
        <taxon>Anguilliformes</taxon>
        <taxon>Anguillidae</taxon>
        <taxon>Anguilla</taxon>
    </lineage>
</organism>
<dbReference type="GO" id="GO:1901029">
    <property type="term" value="P:negative regulation of mitochondrial outer membrane permeabilization involved in apoptotic signaling pathway"/>
    <property type="evidence" value="ECO:0007669"/>
    <property type="project" value="TreeGrafter"/>
</dbReference>
<dbReference type="GO" id="GO:0140021">
    <property type="term" value="P:mitochondrial ADP transmembrane transport"/>
    <property type="evidence" value="ECO:0007669"/>
    <property type="project" value="InterPro"/>
</dbReference>
<dbReference type="Pfam" id="PF00153">
    <property type="entry name" value="Mito_carr"/>
    <property type="match status" value="1"/>
</dbReference>
<evidence type="ECO:0000256" key="7">
    <source>
        <dbReference type="ARBA" id="ARBA00022792"/>
    </source>
</evidence>
<dbReference type="InterPro" id="IPR023395">
    <property type="entry name" value="MCP_dom_sf"/>
</dbReference>
<keyword evidence="4" id="KW-0050">Antiport</keyword>
<keyword evidence="10 12" id="KW-0472">Membrane</keyword>
<evidence type="ECO:0000256" key="11">
    <source>
        <dbReference type="ARBA" id="ARBA00024143"/>
    </source>
</evidence>
<comment type="function">
    <text evidence="12">Catalyzes the exchange of ADP and ATP across the membrane.</text>
</comment>
<sequence>MVSWMIAQSVTAVAGVVSYPFDTVRRRMMMQSGRRGGNGHRGDLPDTDPSQDRAPASASALRLISSVLSRSHICERFKSARRSHRLQVHPKGLTVLKYGSECAYFIEAVRKLKRR</sequence>
<keyword evidence="5 12" id="KW-0812">Transmembrane</keyword>
<evidence type="ECO:0000313" key="14">
    <source>
        <dbReference type="EMBL" id="JAH06412.1"/>
    </source>
</evidence>
<feature type="region of interest" description="Disordered" evidence="13">
    <location>
        <begin position="30"/>
        <end position="55"/>
    </location>
</feature>
<reference evidence="14" key="2">
    <citation type="journal article" date="2015" name="Fish Shellfish Immunol.">
        <title>Early steps in the European eel (Anguilla anguilla)-Vibrio vulnificus interaction in the gills: Role of the RtxA13 toxin.</title>
        <authorList>
            <person name="Callol A."/>
            <person name="Pajuelo D."/>
            <person name="Ebbesson L."/>
            <person name="Teles M."/>
            <person name="MacKenzie S."/>
            <person name="Amaro C."/>
        </authorList>
    </citation>
    <scope>NUCLEOTIDE SEQUENCE</scope>
</reference>
<dbReference type="GO" id="GO:1990544">
    <property type="term" value="P:mitochondrial ATP transmembrane transport"/>
    <property type="evidence" value="ECO:0007669"/>
    <property type="project" value="InterPro"/>
</dbReference>
<protein>
    <recommendedName>
        <fullName evidence="12">ADP/ATP translocase</fullName>
    </recommendedName>
    <alternativeName>
        <fullName evidence="12">ADP,ATP carrier protein</fullName>
    </alternativeName>
</protein>
<evidence type="ECO:0000256" key="9">
    <source>
        <dbReference type="ARBA" id="ARBA00023128"/>
    </source>
</evidence>
<evidence type="ECO:0000256" key="2">
    <source>
        <dbReference type="ARBA" id="ARBA00006375"/>
    </source>
</evidence>
<evidence type="ECO:0000256" key="4">
    <source>
        <dbReference type="ARBA" id="ARBA00022449"/>
    </source>
</evidence>
<comment type="similarity">
    <text evidence="2 12">Belongs to the mitochondrial carrier (TC 2.A.29) family.</text>
</comment>
<accession>A0A0E9PQ58</accession>
<reference evidence="14" key="1">
    <citation type="submission" date="2014-11" db="EMBL/GenBank/DDBJ databases">
        <authorList>
            <person name="Amaro Gonzalez C."/>
        </authorList>
    </citation>
    <scope>NUCLEOTIDE SEQUENCE</scope>
</reference>
<comment type="subcellular location">
    <subcellularLocation>
        <location evidence="12">Membrane</location>
        <topology evidence="12">Multi-pass membrane protein</topology>
    </subcellularLocation>
    <subcellularLocation>
        <location evidence="1">Mitochondrion inner membrane</location>
        <topology evidence="1">Multi-pass membrane protein</topology>
    </subcellularLocation>
</comment>